<keyword evidence="2" id="KW-1185">Reference proteome</keyword>
<proteinExistence type="predicted"/>
<evidence type="ECO:0000313" key="2">
    <source>
        <dbReference type="Proteomes" id="UP000789508"/>
    </source>
</evidence>
<protein>
    <submittedName>
        <fullName evidence="1">10465_t:CDS:1</fullName>
    </submittedName>
</protein>
<dbReference type="AlphaFoldDB" id="A0A9N9F477"/>
<accession>A0A9N9F477</accession>
<name>A0A9N9F477_9GLOM</name>
<evidence type="ECO:0000313" key="1">
    <source>
        <dbReference type="EMBL" id="CAG8508002.1"/>
    </source>
</evidence>
<sequence>RFVSFILKKDLIKDASAVSNFEVKHKRKALNIIDTWKQWTAPVKEGSRMKYELNQIYQKLEKQSRKSAQQKIPQLK</sequence>
<gene>
    <name evidence="1" type="ORF">ALEPTO_LOCUS3826</name>
</gene>
<reference evidence="1" key="1">
    <citation type="submission" date="2021-06" db="EMBL/GenBank/DDBJ databases">
        <authorList>
            <person name="Kallberg Y."/>
            <person name="Tangrot J."/>
            <person name="Rosling A."/>
        </authorList>
    </citation>
    <scope>NUCLEOTIDE SEQUENCE</scope>
    <source>
        <strain evidence="1">FL130A</strain>
    </source>
</reference>
<dbReference type="Proteomes" id="UP000789508">
    <property type="component" value="Unassembled WGS sequence"/>
</dbReference>
<comment type="caution">
    <text evidence="1">The sequence shown here is derived from an EMBL/GenBank/DDBJ whole genome shotgun (WGS) entry which is preliminary data.</text>
</comment>
<dbReference type="OrthoDB" id="2445441at2759"/>
<dbReference type="EMBL" id="CAJVPS010000769">
    <property type="protein sequence ID" value="CAG8508002.1"/>
    <property type="molecule type" value="Genomic_DNA"/>
</dbReference>
<feature type="non-terminal residue" evidence="1">
    <location>
        <position position="76"/>
    </location>
</feature>
<organism evidence="1 2">
    <name type="scientific">Ambispora leptoticha</name>
    <dbReference type="NCBI Taxonomy" id="144679"/>
    <lineage>
        <taxon>Eukaryota</taxon>
        <taxon>Fungi</taxon>
        <taxon>Fungi incertae sedis</taxon>
        <taxon>Mucoromycota</taxon>
        <taxon>Glomeromycotina</taxon>
        <taxon>Glomeromycetes</taxon>
        <taxon>Archaeosporales</taxon>
        <taxon>Ambisporaceae</taxon>
        <taxon>Ambispora</taxon>
    </lineage>
</organism>